<name>A0A0D6L6S8_9BILA</name>
<evidence type="ECO:0000256" key="6">
    <source>
        <dbReference type="PROSITE-ProRule" id="PRU00103"/>
    </source>
</evidence>
<evidence type="ECO:0000313" key="8">
    <source>
        <dbReference type="EMBL" id="EPB67360.1"/>
    </source>
</evidence>
<reference evidence="8 9" key="1">
    <citation type="submission" date="2013-05" db="EMBL/GenBank/DDBJ databases">
        <title>Draft genome of the parasitic nematode Anyclostoma ceylanicum.</title>
        <authorList>
            <person name="Mitreva M."/>
        </authorList>
    </citation>
    <scope>NUCLEOTIDE SEQUENCE [LARGE SCALE GENOMIC DNA]</scope>
</reference>
<evidence type="ECO:0000256" key="4">
    <source>
        <dbReference type="ARBA" id="ARBA00022737"/>
    </source>
</evidence>
<keyword evidence="2" id="KW-0813">Transport</keyword>
<dbReference type="SUPFAM" id="SSF48371">
    <property type="entry name" value="ARM repeat"/>
    <property type="match status" value="1"/>
</dbReference>
<keyword evidence="9" id="KW-1185">Reference proteome</keyword>
<evidence type="ECO:0000256" key="5">
    <source>
        <dbReference type="ARBA" id="ARBA00022927"/>
    </source>
</evidence>
<feature type="compositionally biased region" description="Acidic residues" evidence="7">
    <location>
        <begin position="79"/>
        <end position="89"/>
    </location>
</feature>
<dbReference type="Pfam" id="PF18829">
    <property type="entry name" value="Importin_rep_6"/>
    <property type="match status" value="1"/>
</dbReference>
<keyword evidence="3" id="KW-0963">Cytoplasm</keyword>
<comment type="subcellular location">
    <subcellularLocation>
        <location evidence="1">Cytoplasm</location>
    </subcellularLocation>
</comment>
<dbReference type="InterPro" id="IPR011989">
    <property type="entry name" value="ARM-like"/>
</dbReference>
<proteinExistence type="predicted"/>
<dbReference type="Pfam" id="PF02985">
    <property type="entry name" value="HEAT"/>
    <property type="match status" value="1"/>
</dbReference>
<dbReference type="EMBL" id="KE125702">
    <property type="protein sequence ID" value="EPB67360.1"/>
    <property type="molecule type" value="Genomic_DNA"/>
</dbReference>
<feature type="region of interest" description="Disordered" evidence="7">
    <location>
        <begin position="71"/>
        <end position="92"/>
    </location>
</feature>
<protein>
    <submittedName>
        <fullName evidence="8">HEAT repeat protein</fullName>
    </submittedName>
</protein>
<organism evidence="8 9">
    <name type="scientific">Ancylostoma ceylanicum</name>
    <dbReference type="NCBI Taxonomy" id="53326"/>
    <lineage>
        <taxon>Eukaryota</taxon>
        <taxon>Metazoa</taxon>
        <taxon>Ecdysozoa</taxon>
        <taxon>Nematoda</taxon>
        <taxon>Chromadorea</taxon>
        <taxon>Rhabditida</taxon>
        <taxon>Rhabditina</taxon>
        <taxon>Rhabditomorpha</taxon>
        <taxon>Strongyloidea</taxon>
        <taxon>Ancylostomatidae</taxon>
        <taxon>Ancylostomatinae</taxon>
        <taxon>Ancylostoma</taxon>
    </lineage>
</organism>
<gene>
    <name evidence="8" type="ORF">ANCCEY_13551</name>
</gene>
<accession>A0A0D6L6S8</accession>
<dbReference type="InterPro" id="IPR041389">
    <property type="entry name" value="Importin_rep_6"/>
</dbReference>
<evidence type="ECO:0000313" key="9">
    <source>
        <dbReference type="Proteomes" id="UP000054495"/>
    </source>
</evidence>
<dbReference type="GO" id="GO:0005737">
    <property type="term" value="C:cytoplasm"/>
    <property type="evidence" value="ECO:0007669"/>
    <property type="project" value="UniProtKB-SubCell"/>
</dbReference>
<keyword evidence="5" id="KW-0653">Protein transport</keyword>
<dbReference type="Proteomes" id="UP000054495">
    <property type="component" value="Unassembled WGS sequence"/>
</dbReference>
<evidence type="ECO:0000256" key="3">
    <source>
        <dbReference type="ARBA" id="ARBA00022490"/>
    </source>
</evidence>
<dbReference type="PANTHER" id="PTHR10527">
    <property type="entry name" value="IMPORTIN BETA"/>
    <property type="match status" value="1"/>
</dbReference>
<dbReference type="InterPro" id="IPR021133">
    <property type="entry name" value="HEAT_type_2"/>
</dbReference>
<sequence length="258" mass="28821">MSTSGSEEFVPYVDEVAKLCMENIRFLFVDTVRCSAAETLPWLLRCVKNQGLTKEDVEKITTVISEQLKGHEERRLEAEAEEAEEDADADDVKEKLTDEAEMEGEILARLSDLIHNMFERCAQYQDQFVPPLLKCLSDEYPEVRQAAAYGFGVMGMVGGVEYLNTVTNALEPLAAMVNRPDARATEESSGATDNGIAAVAKILKYSGANINLSQPYTGFMVPAWPTGYWMEKEEKTQVLGEPTRVSCQPRQMRGKEFI</sequence>
<dbReference type="AlphaFoldDB" id="A0A0D6L6S8"/>
<dbReference type="GO" id="GO:0006606">
    <property type="term" value="P:protein import into nucleus"/>
    <property type="evidence" value="ECO:0007669"/>
    <property type="project" value="InterPro"/>
</dbReference>
<dbReference type="Gene3D" id="1.25.10.10">
    <property type="entry name" value="Leucine-rich Repeat Variant"/>
    <property type="match status" value="1"/>
</dbReference>
<evidence type="ECO:0000256" key="7">
    <source>
        <dbReference type="SAM" id="MobiDB-lite"/>
    </source>
</evidence>
<dbReference type="InterPro" id="IPR016024">
    <property type="entry name" value="ARM-type_fold"/>
</dbReference>
<dbReference type="PROSITE" id="PS50077">
    <property type="entry name" value="HEAT_REPEAT"/>
    <property type="match status" value="1"/>
</dbReference>
<feature type="repeat" description="HEAT" evidence="6">
    <location>
        <begin position="128"/>
        <end position="165"/>
    </location>
</feature>
<keyword evidence="4" id="KW-0677">Repeat</keyword>
<evidence type="ECO:0000256" key="1">
    <source>
        <dbReference type="ARBA" id="ARBA00004496"/>
    </source>
</evidence>
<evidence type="ECO:0000256" key="2">
    <source>
        <dbReference type="ARBA" id="ARBA00022448"/>
    </source>
</evidence>
<dbReference type="InterPro" id="IPR000357">
    <property type="entry name" value="HEAT"/>
</dbReference>
<dbReference type="GO" id="GO:0005634">
    <property type="term" value="C:nucleus"/>
    <property type="evidence" value="ECO:0007669"/>
    <property type="project" value="UniProtKB-SubCell"/>
</dbReference>
<dbReference type="InterPro" id="IPR040122">
    <property type="entry name" value="Importin_beta"/>
</dbReference>